<reference evidence="1 2" key="1">
    <citation type="submission" date="2023-01" db="EMBL/GenBank/DDBJ databases">
        <authorList>
            <person name="Kreplak J."/>
        </authorList>
    </citation>
    <scope>NUCLEOTIDE SEQUENCE [LARGE SCALE GENOMIC DNA]</scope>
</reference>
<organism evidence="1 2">
    <name type="scientific">Vicia faba</name>
    <name type="common">Broad bean</name>
    <name type="synonym">Faba vulgaris</name>
    <dbReference type="NCBI Taxonomy" id="3906"/>
    <lineage>
        <taxon>Eukaryota</taxon>
        <taxon>Viridiplantae</taxon>
        <taxon>Streptophyta</taxon>
        <taxon>Embryophyta</taxon>
        <taxon>Tracheophyta</taxon>
        <taxon>Spermatophyta</taxon>
        <taxon>Magnoliopsida</taxon>
        <taxon>eudicotyledons</taxon>
        <taxon>Gunneridae</taxon>
        <taxon>Pentapetalae</taxon>
        <taxon>rosids</taxon>
        <taxon>fabids</taxon>
        <taxon>Fabales</taxon>
        <taxon>Fabaceae</taxon>
        <taxon>Papilionoideae</taxon>
        <taxon>50 kb inversion clade</taxon>
        <taxon>NPAAA clade</taxon>
        <taxon>Hologalegina</taxon>
        <taxon>IRL clade</taxon>
        <taxon>Fabeae</taxon>
        <taxon>Vicia</taxon>
    </lineage>
</organism>
<protein>
    <submittedName>
        <fullName evidence="1">Uncharacterized protein</fullName>
    </submittedName>
</protein>
<sequence length="185" mass="20753">MSFKRRGLGLGICVESTSSLYSKLQRRGCLRDFFIFVLASNSDELTATTLCYEQHPRMHQRTLFIHRLMLSSTDSNQTSSLASTNRFDAISKITIASLSARHSQHLRVVSLLPMLISDLLNSNHARSKLFDLAFAQHHSSFSTLSASPPSLVHMLLPTIAFNNQHVLGSFMMKSEMEGNNNTICY</sequence>
<accession>A0AAV1AX32</accession>
<dbReference type="Proteomes" id="UP001157006">
    <property type="component" value="Chromosome 5"/>
</dbReference>
<proteinExistence type="predicted"/>
<gene>
    <name evidence="1" type="ORF">VFH_V143640</name>
</gene>
<keyword evidence="2" id="KW-1185">Reference proteome</keyword>
<evidence type="ECO:0000313" key="1">
    <source>
        <dbReference type="EMBL" id="CAI8614722.1"/>
    </source>
</evidence>
<name>A0AAV1AX32_VICFA</name>
<dbReference type="AlphaFoldDB" id="A0AAV1AX32"/>
<dbReference type="EMBL" id="OX451740">
    <property type="protein sequence ID" value="CAI8614722.1"/>
    <property type="molecule type" value="Genomic_DNA"/>
</dbReference>
<evidence type="ECO:0000313" key="2">
    <source>
        <dbReference type="Proteomes" id="UP001157006"/>
    </source>
</evidence>